<accession>A0ABP1JYK1</accession>
<feature type="compositionally biased region" description="Polar residues" evidence="1">
    <location>
        <begin position="261"/>
        <end position="287"/>
    </location>
</feature>
<sequence length="387" mass="44438">MLYFIIQCILQYYFIIPLQTLSNSLPVIQQRIKKFPHPSRFTYVHKDMDPLESQPMIIDILEPSSEIYREYVPRYMELYRLFPHVLHLFASVASERDIENFYAKYPQLVNKFDTISLNKIIQQVFQTKIFPYSCVVDENLSVVFEGQITPQLYNVLSKLDLKAKKCSKQITIKPAWQTLQASNRDVSLLLSGLKFRSKSTIVSVPVVPQISPSNQVQFNINHQNKVQASKLSPSHSNYNQTSNSQIQISPSMSNSQMSLSTRQNQPLNVSNQPLNSNPTRATLQPSSLSPHSLYNMSKSTISPPILHQTYIHRTLSNPIFDPVSKQSMRKTSKLNIFRSSRPLNKLMKNEGFERDPGTENFGFGRPKKNGKINEEMMDSVVAYVQNK</sequence>
<organism evidence="2 3">
    <name type="scientific">Hexamita inflata</name>
    <dbReference type="NCBI Taxonomy" id="28002"/>
    <lineage>
        <taxon>Eukaryota</taxon>
        <taxon>Metamonada</taxon>
        <taxon>Diplomonadida</taxon>
        <taxon>Hexamitidae</taxon>
        <taxon>Hexamitinae</taxon>
        <taxon>Hexamita</taxon>
    </lineage>
</organism>
<gene>
    <name evidence="2" type="ORF">HINF_LOCUS42957</name>
</gene>
<keyword evidence="3" id="KW-1185">Reference proteome</keyword>
<feature type="compositionally biased region" description="Basic and acidic residues" evidence="1">
    <location>
        <begin position="348"/>
        <end position="357"/>
    </location>
</feature>
<proteinExistence type="predicted"/>
<name>A0ABP1JYK1_9EUKA</name>
<dbReference type="Proteomes" id="UP001642409">
    <property type="component" value="Unassembled WGS sequence"/>
</dbReference>
<feature type="region of interest" description="Disordered" evidence="1">
    <location>
        <begin position="348"/>
        <end position="372"/>
    </location>
</feature>
<evidence type="ECO:0000313" key="2">
    <source>
        <dbReference type="EMBL" id="CAL6048992.1"/>
    </source>
</evidence>
<evidence type="ECO:0000256" key="1">
    <source>
        <dbReference type="SAM" id="MobiDB-lite"/>
    </source>
</evidence>
<protein>
    <submittedName>
        <fullName evidence="2">Uncharacterized protein</fullName>
    </submittedName>
</protein>
<evidence type="ECO:0000313" key="3">
    <source>
        <dbReference type="Proteomes" id="UP001642409"/>
    </source>
</evidence>
<feature type="region of interest" description="Disordered" evidence="1">
    <location>
        <begin position="227"/>
        <end position="287"/>
    </location>
</feature>
<reference evidence="2 3" key="1">
    <citation type="submission" date="2024-07" db="EMBL/GenBank/DDBJ databases">
        <authorList>
            <person name="Akdeniz Z."/>
        </authorList>
    </citation>
    <scope>NUCLEOTIDE SEQUENCE [LARGE SCALE GENOMIC DNA]</scope>
</reference>
<feature type="compositionally biased region" description="Low complexity" evidence="1">
    <location>
        <begin position="242"/>
        <end position="260"/>
    </location>
</feature>
<feature type="compositionally biased region" description="Polar residues" evidence="1">
    <location>
        <begin position="227"/>
        <end position="241"/>
    </location>
</feature>
<dbReference type="EMBL" id="CAXDID020000177">
    <property type="protein sequence ID" value="CAL6048992.1"/>
    <property type="molecule type" value="Genomic_DNA"/>
</dbReference>
<comment type="caution">
    <text evidence="2">The sequence shown here is derived from an EMBL/GenBank/DDBJ whole genome shotgun (WGS) entry which is preliminary data.</text>
</comment>